<reference evidence="3" key="1">
    <citation type="submission" date="2017-09" db="EMBL/GenBank/DDBJ databases">
        <title>Depth-based differentiation of microbial function through sediment-hosted aquifers and enrichment of novel symbionts in the deep terrestrial subsurface.</title>
        <authorList>
            <person name="Probst A.J."/>
            <person name="Ladd B."/>
            <person name="Jarett J.K."/>
            <person name="Geller-Mcgrath D.E."/>
            <person name="Sieber C.M.K."/>
            <person name="Emerson J.B."/>
            <person name="Anantharaman K."/>
            <person name="Thomas B.C."/>
            <person name="Malmstrom R."/>
            <person name="Stieglmeier M."/>
            <person name="Klingl A."/>
            <person name="Woyke T."/>
            <person name="Ryan C.M."/>
            <person name="Banfield J.F."/>
        </authorList>
    </citation>
    <scope>NUCLEOTIDE SEQUENCE [LARGE SCALE GENOMIC DNA]</scope>
</reference>
<dbReference type="PANTHER" id="PTHR36450">
    <property type="entry name" value="THIOREDOXIN"/>
    <property type="match status" value="1"/>
</dbReference>
<dbReference type="Pfam" id="PF13192">
    <property type="entry name" value="Thioredoxin_3"/>
    <property type="match status" value="1"/>
</dbReference>
<dbReference type="Gene3D" id="3.40.30.10">
    <property type="entry name" value="Glutaredoxin"/>
    <property type="match status" value="1"/>
</dbReference>
<feature type="domain" description="Thioredoxin-like fold" evidence="1">
    <location>
        <begin position="1"/>
        <end position="76"/>
    </location>
</feature>
<dbReference type="InterPro" id="IPR005243">
    <property type="entry name" value="THIRX-like_proc"/>
</dbReference>
<name>A0A2M6YBX5_9BACT</name>
<dbReference type="AlphaFoldDB" id="A0A2M6YBX5"/>
<gene>
    <name evidence="2" type="ORF">COT12_02395</name>
</gene>
<organism evidence="2 3">
    <name type="scientific">Candidatus Berkelbacteria bacterium CG08_land_8_20_14_0_20_39_8</name>
    <dbReference type="NCBI Taxonomy" id="1974511"/>
    <lineage>
        <taxon>Bacteria</taxon>
        <taxon>Candidatus Berkelbacteria</taxon>
    </lineage>
</organism>
<dbReference type="InterPro" id="IPR036249">
    <property type="entry name" value="Thioredoxin-like_sf"/>
</dbReference>
<dbReference type="SUPFAM" id="SSF52833">
    <property type="entry name" value="Thioredoxin-like"/>
    <property type="match status" value="1"/>
</dbReference>
<comment type="caution">
    <text evidence="2">The sequence shown here is derived from an EMBL/GenBank/DDBJ whole genome shotgun (WGS) entry which is preliminary data.</text>
</comment>
<proteinExistence type="predicted"/>
<evidence type="ECO:0000259" key="1">
    <source>
        <dbReference type="Pfam" id="PF13192"/>
    </source>
</evidence>
<dbReference type="PANTHER" id="PTHR36450:SF1">
    <property type="entry name" value="THIOREDOXIN"/>
    <property type="match status" value="1"/>
</dbReference>
<dbReference type="InterPro" id="IPR012336">
    <property type="entry name" value="Thioredoxin-like_fold"/>
</dbReference>
<evidence type="ECO:0000313" key="3">
    <source>
        <dbReference type="Proteomes" id="UP000229896"/>
    </source>
</evidence>
<dbReference type="EMBL" id="PEXI01000076">
    <property type="protein sequence ID" value="PIU24179.1"/>
    <property type="molecule type" value="Genomic_DNA"/>
</dbReference>
<sequence>MKIEVFGSGCSTCKKLFELTKKAVTELNLNVDVIYLTNIQKMLELGILSSPVLAINGKPVITGFPPSIKKIKEVIKENL</sequence>
<accession>A0A2M6YBX5</accession>
<protein>
    <submittedName>
        <fullName evidence="2">Thioredoxin family protein</fullName>
    </submittedName>
</protein>
<evidence type="ECO:0000313" key="2">
    <source>
        <dbReference type="EMBL" id="PIU24179.1"/>
    </source>
</evidence>
<dbReference type="Proteomes" id="UP000229896">
    <property type="component" value="Unassembled WGS sequence"/>
</dbReference>
<dbReference type="NCBIfam" id="TIGR00412">
    <property type="entry name" value="redox_disulf_2"/>
    <property type="match status" value="1"/>
</dbReference>